<accession>A0A8H4Q2M6</accession>
<dbReference type="Proteomes" id="UP000562929">
    <property type="component" value="Unassembled WGS sequence"/>
</dbReference>
<dbReference type="PANTHER" id="PTHR12943:SF27">
    <property type="entry name" value="HOMOCYSTEINE-INDUCED ENDOPLASMIC RETICULUM PROTEIN, ISOFORM A"/>
    <property type="match status" value="1"/>
</dbReference>
<gene>
    <name evidence="3" type="ORF">GQ602_006111</name>
</gene>
<evidence type="ECO:0000256" key="2">
    <source>
        <dbReference type="SAM" id="Phobius"/>
    </source>
</evidence>
<feature type="region of interest" description="Disordered" evidence="1">
    <location>
        <begin position="635"/>
        <end position="706"/>
    </location>
</feature>
<keyword evidence="2" id="KW-0472">Membrane</keyword>
<feature type="region of interest" description="Disordered" evidence="1">
    <location>
        <begin position="234"/>
        <end position="261"/>
    </location>
</feature>
<reference evidence="3 4" key="1">
    <citation type="journal article" date="2020" name="G3 (Bethesda)">
        <title>Genetic Underpinnings of Host Manipulation by Ophiocordyceps as Revealed by Comparative Transcriptomics.</title>
        <authorList>
            <person name="Will I."/>
            <person name="Das B."/>
            <person name="Trinh T."/>
            <person name="Brachmann A."/>
            <person name="Ohm R.A."/>
            <person name="de Bekker C."/>
        </authorList>
    </citation>
    <scope>NUCLEOTIDE SEQUENCE [LARGE SCALE GENOMIC DNA]</scope>
    <source>
        <strain evidence="3 4">EC05</strain>
    </source>
</reference>
<dbReference type="InterPro" id="IPR039751">
    <property type="entry name" value="HERPUD1/2"/>
</dbReference>
<feature type="compositionally biased region" description="Polar residues" evidence="1">
    <location>
        <begin position="114"/>
        <end position="125"/>
    </location>
</feature>
<keyword evidence="2" id="KW-0812">Transmembrane</keyword>
<feature type="transmembrane region" description="Helical" evidence="2">
    <location>
        <begin position="483"/>
        <end position="501"/>
    </location>
</feature>
<feature type="compositionally biased region" description="Low complexity" evidence="1">
    <location>
        <begin position="643"/>
        <end position="652"/>
    </location>
</feature>
<dbReference type="PANTHER" id="PTHR12943">
    <property type="entry name" value="HOMOCYSTEINE-RESPONSIVE ENDOPLASMIC RETICULUM-RESIDENT UNIQUITIN-LIKE DOMAIN HERPUD PROTEIN FAMILY MEMBER"/>
    <property type="match status" value="1"/>
</dbReference>
<organism evidence="3 4">
    <name type="scientific">Ophiocordyceps camponoti-floridani</name>
    <dbReference type="NCBI Taxonomy" id="2030778"/>
    <lineage>
        <taxon>Eukaryota</taxon>
        <taxon>Fungi</taxon>
        <taxon>Dikarya</taxon>
        <taxon>Ascomycota</taxon>
        <taxon>Pezizomycotina</taxon>
        <taxon>Sordariomycetes</taxon>
        <taxon>Hypocreomycetidae</taxon>
        <taxon>Hypocreales</taxon>
        <taxon>Ophiocordycipitaceae</taxon>
        <taxon>Ophiocordyceps</taxon>
    </lineage>
</organism>
<feature type="compositionally biased region" description="Polar residues" evidence="1">
    <location>
        <begin position="407"/>
        <end position="431"/>
    </location>
</feature>
<proteinExistence type="predicted"/>
<dbReference type="GO" id="GO:0030968">
    <property type="term" value="P:endoplasmic reticulum unfolded protein response"/>
    <property type="evidence" value="ECO:0007669"/>
    <property type="project" value="TreeGrafter"/>
</dbReference>
<dbReference type="OrthoDB" id="21589at2759"/>
<name>A0A8H4Q2M6_9HYPO</name>
<feature type="compositionally biased region" description="Basic and acidic residues" evidence="1">
    <location>
        <begin position="563"/>
        <end position="575"/>
    </location>
</feature>
<feature type="region of interest" description="Disordered" evidence="1">
    <location>
        <begin position="557"/>
        <end position="580"/>
    </location>
</feature>
<evidence type="ECO:0000313" key="3">
    <source>
        <dbReference type="EMBL" id="KAF4582967.1"/>
    </source>
</evidence>
<keyword evidence="2" id="KW-1133">Transmembrane helix</keyword>
<feature type="transmembrane region" description="Helical" evidence="2">
    <location>
        <begin position="513"/>
        <end position="532"/>
    </location>
</feature>
<protein>
    <submittedName>
        <fullName evidence="3">Ubiquitin family protein</fullName>
    </submittedName>
</protein>
<comment type="caution">
    <text evidence="3">The sequence shown here is derived from an EMBL/GenBank/DDBJ whole genome shotgun (WGS) entry which is preliminary data.</text>
</comment>
<evidence type="ECO:0000313" key="4">
    <source>
        <dbReference type="Proteomes" id="UP000562929"/>
    </source>
</evidence>
<keyword evidence="4" id="KW-1185">Reference proteome</keyword>
<feature type="compositionally biased region" description="Low complexity" evidence="1">
    <location>
        <begin position="126"/>
        <end position="137"/>
    </location>
</feature>
<feature type="compositionally biased region" description="Low complexity" evidence="1">
    <location>
        <begin position="454"/>
        <end position="464"/>
    </location>
</feature>
<dbReference type="SUPFAM" id="SSF54236">
    <property type="entry name" value="Ubiquitin-like"/>
    <property type="match status" value="1"/>
</dbReference>
<dbReference type="EMBL" id="JAACLJ010000007">
    <property type="protein sequence ID" value="KAF4582967.1"/>
    <property type="molecule type" value="Genomic_DNA"/>
</dbReference>
<dbReference type="Gene3D" id="3.10.20.90">
    <property type="entry name" value="Phosphatidylinositol 3-kinase Catalytic Subunit, Chain A, domain 1"/>
    <property type="match status" value="1"/>
</dbReference>
<sequence>MTTSDSSQSHPAEAAIFPAEQLLVNLQVVSPSVGVNRPLLFPDLPATTTIKLLKDKIRQTLPLRPTDENQRLIHRGRALVRDADSLLDVFGAEALRTLERQTIHLVIRDVTDHQQALTPPTTTRGSSPATSSQPSAAVRPATSSHAAFGPEPLPSLQRRSHFPTTSHPISQPRMPSPAPSAPSHMHTRQETFQQQHQHMSNWLGQVQRDAQLQRDSMVRALVAQNQLNRAWMAFNGIGDPPPSDAASRPSTGRGNNSHTLHYETTAPNGHTYFVDTVIRSPNGGPTGLTYAEVHHILRNADAHHSAMAMAHAMQQRPNARLAPQHRPLTEPGVTTPTLPAAGSLAGSGRATPDMDPRLVMGSGNTNTTTPQPHNYYLLSSAEGPQALLLNPPVTDTFYLPRVGPQGTIPNVSNIPNVPSMLRQRSNASQPAAPTRAHTPPEDQQPPPPRDEAGNAPPARHAVPPVHHPNNPPAAALPPLVIQLWPHLWLIFRLGLFVWFFTSPNSSWSRWLTIIGLAVFVFVMSTGLLNGMAENVWRPIGRHLETLLPALEHPLQGRAAAAEQRGDNARRARREGGSSPEQLAARLVAENRARPGWLIGQFRRLERSALLFLASLAPGVAERHIANLEAEARAEEARRREATEAAAAAAAEAANEESMGDGSASHEMMAGEMESPQPAEQQSDDERQGDDRSNAMPEANRESSTAL</sequence>
<feature type="compositionally biased region" description="Basic and acidic residues" evidence="1">
    <location>
        <begin position="683"/>
        <end position="692"/>
    </location>
</feature>
<dbReference type="InterPro" id="IPR029071">
    <property type="entry name" value="Ubiquitin-like_domsf"/>
</dbReference>
<evidence type="ECO:0000256" key="1">
    <source>
        <dbReference type="SAM" id="MobiDB-lite"/>
    </source>
</evidence>
<feature type="region of interest" description="Disordered" evidence="1">
    <location>
        <begin position="405"/>
        <end position="469"/>
    </location>
</feature>
<feature type="region of interest" description="Disordered" evidence="1">
    <location>
        <begin position="114"/>
        <end position="198"/>
    </location>
</feature>
<dbReference type="AlphaFoldDB" id="A0A8H4Q2M6"/>